<evidence type="ECO:0000313" key="3">
    <source>
        <dbReference type="Proteomes" id="UP000663824"/>
    </source>
</evidence>
<reference evidence="1" key="1">
    <citation type="submission" date="2021-02" db="EMBL/GenBank/DDBJ databases">
        <authorList>
            <person name="Nowell W R."/>
        </authorList>
    </citation>
    <scope>NUCLEOTIDE SEQUENCE</scope>
</reference>
<evidence type="ECO:0000313" key="1">
    <source>
        <dbReference type="EMBL" id="CAF2039942.1"/>
    </source>
</evidence>
<name>A0A816NTM0_9BILA</name>
<gene>
    <name evidence="1" type="ORF">MBJ925_LOCUS11225</name>
    <name evidence="2" type="ORF">SMN809_LOCUS22889</name>
</gene>
<dbReference type="Proteomes" id="UP000676336">
    <property type="component" value="Unassembled WGS sequence"/>
</dbReference>
<proteinExistence type="predicted"/>
<comment type="caution">
    <text evidence="1">The sequence shown here is derived from an EMBL/GenBank/DDBJ whole genome shotgun (WGS) entry which is preliminary data.</text>
</comment>
<dbReference type="AlphaFoldDB" id="A0A816NTM0"/>
<accession>A0A816NTM0</accession>
<evidence type="ECO:0000313" key="2">
    <source>
        <dbReference type="EMBL" id="CAF4224984.1"/>
    </source>
</evidence>
<dbReference type="EMBL" id="CAJOBI010022452">
    <property type="protein sequence ID" value="CAF4224984.1"/>
    <property type="molecule type" value="Genomic_DNA"/>
</dbReference>
<organism evidence="1 3">
    <name type="scientific">Rotaria magnacalcarata</name>
    <dbReference type="NCBI Taxonomy" id="392030"/>
    <lineage>
        <taxon>Eukaryota</taxon>
        <taxon>Metazoa</taxon>
        <taxon>Spiralia</taxon>
        <taxon>Gnathifera</taxon>
        <taxon>Rotifera</taxon>
        <taxon>Eurotatoria</taxon>
        <taxon>Bdelloidea</taxon>
        <taxon>Philodinida</taxon>
        <taxon>Philodinidae</taxon>
        <taxon>Rotaria</taxon>
    </lineage>
</organism>
<sequence length="125" mass="14407">MDFKATLDYIETQLKFKTNFQIFRQQFFVSVRVRIDPVLTSTIQSVDKNYTYDADFREVSLSAKVNFLNPIRLTIIPNLGCDESYWQNPTPHSAMNSVALVMHNKNNCSVAAKSTIKVNIHFNKN</sequence>
<dbReference type="Proteomes" id="UP000663824">
    <property type="component" value="Unassembled WGS sequence"/>
</dbReference>
<dbReference type="EMBL" id="CAJNRE010004907">
    <property type="protein sequence ID" value="CAF2039942.1"/>
    <property type="molecule type" value="Genomic_DNA"/>
</dbReference>
<protein>
    <submittedName>
        <fullName evidence="1">Uncharacterized protein</fullName>
    </submittedName>
</protein>